<dbReference type="PANTHER" id="PTHR12436">
    <property type="entry name" value="80 KDA MCM3-ASSOCIATED PROTEIN"/>
    <property type="match status" value="1"/>
</dbReference>
<feature type="compositionally biased region" description="Polar residues" evidence="2">
    <location>
        <begin position="965"/>
        <end position="974"/>
    </location>
</feature>
<sequence length="1468" mass="160246">MRDRDEDWPSSGHQREVFGFRNSDFTALVPTSAPQFIPIEQRQEIELARPAKPSVNLSLIRHELIHPGISEEDMFKDAVQERKRRVEEYEQEKEHKRATSARVNFSGPKELVGICIQMCPRWDRLRRANNKSAISTYEVDEAGYFGETRAVKSWHRPAAGEAEDLPEDLRTEETLMKTMDYLVHTIIDKWSFAGCQNFIWDRTRSIRQDCSIQGLNSDGVIECYERIARFHIFSIQQLSHNENFQRGQELEQLSKTLISLNELYDDRRRLIKQGKRQYNPDTDYEAEFRAYTLLSNIYNPLQIARALQLPSRITETPIFRLALQLFKYAQRANHDDKNLFGNTSRSEATLNWSAQFFDLLHNPSTPYLLACLAAMEFMNIKKGAIKTFERGFPPQKTASSLNLLKELVDAPSEEDVKLAVERYGLKTTQQQSGAWYMDTPRKSQPSTWIAQPPPVSPPFPVTVERKRGQAPNGQSIPARFFIDEPGCYRRVVSQLCEVEVDIRYNDPVEHVPTTDGPVHIMQFASSWESVGTIVHDSSDKVEADLAGNGLFDLIQNTRAGNVPTTQAENFVSYIGQRKKGGRKPIVAAPATSVNSRIARMRQQAAPSFQGFPKSQAPTSTSSTPPPQSQGQFKPPAAFPSTAFPSAFPSQQTAPAQTQLAPPSNTAASVPSAFGVKPAVTPVFGAPASAFGTRPPAAPAFGSRPGSGTVTPAFGSRVSTPPVSAFGQKVADAPALVSAFGAKPPTSDSPAALQAGSPAPSGASPLAAASPAHPVGSPADGPLFAPAAAAAAEKPPVASVFESKPPAPVSVFDQKPVAPTPALPTPPVSIFDQVQPLAGQTSSQGLFPGLSEKPLPQAGFPSAQPSLNPSAPTFAPAQNFGTKPPAPSIFDQQRPAPAPVPSVFNLEPAQKPVASFFPAPTSAPAPAPPAQESAPSVFGLEPARPPVTSFFPTVTPASKPPLPLFPSTTPQTEPASASIFDPAPPKPSEVPVGDTTVTKEENPFTLEEAPHTLQPEPGSPEPIEVEEPESPKPKLAPSGLPLEDTLPDSSHEPLPSRQLNYRDVIEDIAPEFFRKLDPSRQPAEPWYPGIDALNKAKYTDVRELAKYRDALKTAAWHNLTLAECNKDGLPALLAQNPPDTWQLQLVCADQSRKSLGWFMQKFEQLTERDGEETYHDIHVASSHVRNQAGRIGGVIFGCTAVAGKDGKELKRALKHDKGVLRRTVENALRAPPETKLHVLVLAYKATGRTRKAQEENARKALGVEELEEDGTVVVKVMVLETLEDLQRLHEAARSFGVGLVVKKKDEEKKETSPPVSASAVTKKRELEELEAQTAKLLLDADKTAMKRRRFGEDRGQAYIYGLPAFETPLKRKAASISPPQQQIQVQAPQQSSPKSSMEDASTTRKRTPIEDISGARKRKVKAVGESLSKTLSSVSAKFDAWALPGGDDEVLGVSGGFGDSIDDWEKSFY</sequence>
<evidence type="ECO:0000256" key="1">
    <source>
        <dbReference type="SAM" id="Coils"/>
    </source>
</evidence>
<dbReference type="Pfam" id="PF03399">
    <property type="entry name" value="SAC3_GANP"/>
    <property type="match status" value="1"/>
</dbReference>
<feature type="region of interest" description="Disordered" evidence="2">
    <location>
        <begin position="740"/>
        <end position="779"/>
    </location>
</feature>
<feature type="region of interest" description="Disordered" evidence="2">
    <location>
        <begin position="839"/>
        <end position="1057"/>
    </location>
</feature>
<gene>
    <name evidence="4" type="ORF">Dda_1037</name>
</gene>
<feature type="region of interest" description="Disordered" evidence="2">
    <location>
        <begin position="600"/>
        <end position="669"/>
    </location>
</feature>
<feature type="coiled-coil region" evidence="1">
    <location>
        <begin position="72"/>
        <end position="99"/>
    </location>
</feature>
<feature type="region of interest" description="Disordered" evidence="2">
    <location>
        <begin position="1371"/>
        <end position="1416"/>
    </location>
</feature>
<comment type="caution">
    <text evidence="4">The sequence shown here is derived from an EMBL/GenBank/DDBJ whole genome shotgun (WGS) entry which is preliminary data.</text>
</comment>
<evidence type="ECO:0000256" key="2">
    <source>
        <dbReference type="SAM" id="MobiDB-lite"/>
    </source>
</evidence>
<dbReference type="Gene3D" id="1.25.40.990">
    <property type="match status" value="1"/>
</dbReference>
<feature type="compositionally biased region" description="Low complexity" evidence="2">
    <location>
        <begin position="634"/>
        <end position="663"/>
    </location>
</feature>
<feature type="compositionally biased region" description="Low complexity" evidence="2">
    <location>
        <begin position="612"/>
        <end position="622"/>
    </location>
</feature>
<organism evidence="4 5">
    <name type="scientific">Drechslerella dactyloides</name>
    <name type="common">Nematode-trapping fungus</name>
    <name type="synonym">Arthrobotrys dactyloides</name>
    <dbReference type="NCBI Taxonomy" id="74499"/>
    <lineage>
        <taxon>Eukaryota</taxon>
        <taxon>Fungi</taxon>
        <taxon>Dikarya</taxon>
        <taxon>Ascomycota</taxon>
        <taxon>Pezizomycotina</taxon>
        <taxon>Orbiliomycetes</taxon>
        <taxon>Orbiliales</taxon>
        <taxon>Orbiliaceae</taxon>
        <taxon>Drechslerella</taxon>
    </lineage>
</organism>
<dbReference type="InterPro" id="IPR045107">
    <property type="entry name" value="SAC3/GANP/THP3"/>
</dbReference>
<dbReference type="GO" id="GO:0005737">
    <property type="term" value="C:cytoplasm"/>
    <property type="evidence" value="ECO:0007669"/>
    <property type="project" value="TreeGrafter"/>
</dbReference>
<feature type="compositionally biased region" description="Low complexity" evidence="2">
    <location>
        <begin position="748"/>
        <end position="779"/>
    </location>
</feature>
<reference evidence="4" key="1">
    <citation type="submission" date="2023-01" db="EMBL/GenBank/DDBJ databases">
        <title>The chitinases involved in constricting ring structure development in the nematode-trapping fungus Drechslerella dactyloides.</title>
        <authorList>
            <person name="Wang R."/>
            <person name="Zhang L."/>
            <person name="Tang P."/>
            <person name="Li S."/>
            <person name="Liang L."/>
        </authorList>
    </citation>
    <scope>NUCLEOTIDE SEQUENCE</scope>
    <source>
        <strain evidence="4">YMF1.00031</strain>
    </source>
</reference>
<proteinExistence type="predicted"/>
<feature type="region of interest" description="Disordered" evidence="2">
    <location>
        <begin position="695"/>
        <end position="714"/>
    </location>
</feature>
<feature type="compositionally biased region" description="Low complexity" evidence="2">
    <location>
        <begin position="945"/>
        <end position="955"/>
    </location>
</feature>
<keyword evidence="5" id="KW-1185">Reference proteome</keyword>
<feature type="domain" description="SAC3/GANP/THP3 conserved" evidence="3">
    <location>
        <begin position="118"/>
        <end position="428"/>
    </location>
</feature>
<dbReference type="Proteomes" id="UP001221413">
    <property type="component" value="Unassembled WGS sequence"/>
</dbReference>
<keyword evidence="1" id="KW-0175">Coiled coil</keyword>
<dbReference type="GO" id="GO:0006406">
    <property type="term" value="P:mRNA export from nucleus"/>
    <property type="evidence" value="ECO:0007669"/>
    <property type="project" value="TreeGrafter"/>
</dbReference>
<evidence type="ECO:0000313" key="4">
    <source>
        <dbReference type="EMBL" id="KAJ6264884.1"/>
    </source>
</evidence>
<dbReference type="PANTHER" id="PTHR12436:SF3">
    <property type="entry name" value="GERMINAL-CENTER ASSOCIATED NUCLEAR PROTEIN"/>
    <property type="match status" value="1"/>
</dbReference>
<accession>A0AAD6J5L2</accession>
<dbReference type="InterPro" id="IPR005062">
    <property type="entry name" value="SAC3/GANP/THP3_conserved"/>
</dbReference>
<name>A0AAD6J5L2_DREDA</name>
<dbReference type="GO" id="GO:0070390">
    <property type="term" value="C:transcription export complex 2"/>
    <property type="evidence" value="ECO:0007669"/>
    <property type="project" value="TreeGrafter"/>
</dbReference>
<evidence type="ECO:0000259" key="3">
    <source>
        <dbReference type="Pfam" id="PF03399"/>
    </source>
</evidence>
<dbReference type="EMBL" id="JAQGDS010000001">
    <property type="protein sequence ID" value="KAJ6264884.1"/>
    <property type="molecule type" value="Genomic_DNA"/>
</dbReference>
<evidence type="ECO:0000313" key="5">
    <source>
        <dbReference type="Proteomes" id="UP001221413"/>
    </source>
</evidence>
<protein>
    <recommendedName>
        <fullName evidence="3">SAC3/GANP/THP3 conserved domain-containing protein</fullName>
    </recommendedName>
</protein>
<feature type="compositionally biased region" description="Low complexity" evidence="2">
    <location>
        <begin position="1373"/>
        <end position="1392"/>
    </location>
</feature>